<comment type="caution">
    <text evidence="9">The sequence shown here is derived from an EMBL/GenBank/DDBJ whole genome shotgun (WGS) entry which is preliminary data.</text>
</comment>
<dbReference type="GeneID" id="34603855"/>
<evidence type="ECO:0000256" key="4">
    <source>
        <dbReference type="ARBA" id="ARBA00038107"/>
    </source>
</evidence>
<dbReference type="PANTHER" id="PTHR14107:SF16">
    <property type="entry name" value="AT02583P"/>
    <property type="match status" value="1"/>
</dbReference>
<evidence type="ECO:0000256" key="3">
    <source>
        <dbReference type="ARBA" id="ARBA00037241"/>
    </source>
</evidence>
<feature type="compositionally biased region" description="Polar residues" evidence="7">
    <location>
        <begin position="1097"/>
        <end position="1112"/>
    </location>
</feature>
<dbReference type="InterPro" id="IPR011021">
    <property type="entry name" value="Arrestin-like_N"/>
</dbReference>
<evidence type="ECO:0000313" key="9">
    <source>
        <dbReference type="EMBL" id="OAG37064.1"/>
    </source>
</evidence>
<feature type="region of interest" description="Disordered" evidence="7">
    <location>
        <begin position="340"/>
        <end position="365"/>
    </location>
</feature>
<dbReference type="Pfam" id="PF02752">
    <property type="entry name" value="Arrestin_C"/>
    <property type="match status" value="1"/>
</dbReference>
<comment type="function">
    <text evidence="3">Component of the regulatory network controlling carbon source utilization through ubiquitination and deubiquitination involving creA, creB, creC, creD and acrB. Required to prevent the proteolysis of the CreB deubiquitinating enzyme in the absence of carbon catabolite repression. CreB deubiquitinating enzyme stabilized in a complex with the CreC leads to the expression of genes such as those in the proline and quinate pathways.</text>
</comment>
<keyword evidence="2" id="KW-0677">Repeat</keyword>
<dbReference type="InterPro" id="IPR001680">
    <property type="entry name" value="WD40_rpt"/>
</dbReference>
<feature type="compositionally biased region" description="Acidic residues" evidence="7">
    <location>
        <begin position="171"/>
        <end position="184"/>
    </location>
</feature>
<dbReference type="Pfam" id="PF00339">
    <property type="entry name" value="Arrestin_N"/>
    <property type="match status" value="1"/>
</dbReference>
<dbReference type="InterPro" id="IPR014752">
    <property type="entry name" value="Arrestin-like_C"/>
</dbReference>
<evidence type="ECO:0000313" key="10">
    <source>
        <dbReference type="Proteomes" id="UP000077002"/>
    </source>
</evidence>
<proteinExistence type="inferred from homology"/>
<feature type="compositionally biased region" description="Basic and acidic residues" evidence="7">
    <location>
        <begin position="1082"/>
        <end position="1094"/>
    </location>
</feature>
<dbReference type="EMBL" id="LVKK01000078">
    <property type="protein sequence ID" value="OAG37064.1"/>
    <property type="molecule type" value="Genomic_DNA"/>
</dbReference>
<accession>A0A177EYA1</accession>
<dbReference type="Gene3D" id="2.60.40.640">
    <property type="match status" value="1"/>
</dbReference>
<evidence type="ECO:0000256" key="7">
    <source>
        <dbReference type="SAM" id="MobiDB-lite"/>
    </source>
</evidence>
<dbReference type="PANTHER" id="PTHR14107">
    <property type="entry name" value="WD REPEAT PROTEIN"/>
    <property type="match status" value="1"/>
</dbReference>
<name>A0A177EYA1_9EURO</name>
<keyword evidence="1 6" id="KW-0853">WD repeat</keyword>
<feature type="repeat" description="WD" evidence="6">
    <location>
        <begin position="633"/>
        <end position="674"/>
    </location>
</feature>
<feature type="region of interest" description="Disordered" evidence="7">
    <location>
        <begin position="140"/>
        <end position="185"/>
    </location>
</feature>
<dbReference type="InterPro" id="IPR036322">
    <property type="entry name" value="WD40_repeat_dom_sf"/>
</dbReference>
<evidence type="ECO:0000256" key="5">
    <source>
        <dbReference type="ARBA" id="ARBA00038682"/>
    </source>
</evidence>
<feature type="compositionally biased region" description="Polar residues" evidence="7">
    <location>
        <begin position="1730"/>
        <end position="1757"/>
    </location>
</feature>
<dbReference type="PROSITE" id="PS50294">
    <property type="entry name" value="WD_REPEATS_REGION"/>
    <property type="match status" value="1"/>
</dbReference>
<comment type="subunit">
    <text evidence="5">Interacts with creB.</text>
</comment>
<dbReference type="InterPro" id="IPR014756">
    <property type="entry name" value="Ig_E-set"/>
</dbReference>
<dbReference type="SMART" id="SM01017">
    <property type="entry name" value="Arrestin_C"/>
    <property type="match status" value="1"/>
</dbReference>
<dbReference type="Pfam" id="PF00400">
    <property type="entry name" value="WD40"/>
    <property type="match status" value="2"/>
</dbReference>
<comment type="similarity">
    <text evidence="4">Belongs to the WD repeat creC family.</text>
</comment>
<feature type="region of interest" description="Disordered" evidence="7">
    <location>
        <begin position="1681"/>
        <end position="1762"/>
    </location>
</feature>
<dbReference type="RefSeq" id="XP_022509016.1">
    <property type="nucleotide sequence ID" value="XM_022658655.1"/>
</dbReference>
<dbReference type="OrthoDB" id="2333384at2759"/>
<dbReference type="GO" id="GO:0005634">
    <property type="term" value="C:nucleus"/>
    <property type="evidence" value="ECO:0007669"/>
    <property type="project" value="TreeGrafter"/>
</dbReference>
<dbReference type="GO" id="GO:0051286">
    <property type="term" value="C:cell tip"/>
    <property type="evidence" value="ECO:0007669"/>
    <property type="project" value="TreeGrafter"/>
</dbReference>
<sequence length="1772" mass="194623">MFCNFIAGRAWVIQFEYFRWLRSRTSLPNARPTTALLSRFKMTQVCLLDSDRLSSLLREALHWSENVSSLMVSALNGSILAYAYRDTTPSIKAMRTQSTTMTAAYTVASEDVLVVEAQNMGAISVIAPVADHVLLAVTGPEPKQKPSLENGPESSQEHAQMTNGIERHPEEEEEGESDIQDEDRDTQKIREDLEALLRSAIPPPPRYPINSGLIATTLETANTLTIREGPEYTFQAGEGTYVLRDDLQLATPPPHPSEAPIVNPNPLATNVAPPTSGVKLSLVSLSPKQITPDLYRTTTATSSLLRWRTLGLNNSKETKESKELKDARELKEIKEVEKEPRISIETGSDSSNLATSQNGSNKSSTVKAFGEGNAALSPVISRDGLKRRKPKNNIIKSNSSFVSRVIPHESLPKKLQERDQRGTFAFVNINRAFQWLDLSSGSKQDPMTKILFTKAMLVSTNRSLQAHMLCHDVNSMTKHSTHMDVVMGSSASDIIWYEPISQKYARINKNGIINNSAVSTIRWIPGSENLFLAAHMDGTLIVYDKEKEDAPFVSEELVDEAISIPDEDQSTLVISKSVNSSNQKANPVACWRISNQNITDFSFSPDNKHLAVVGDDGYLRIIDYPQERLTDIYSSYYGGFTCVCWSPDGKYVLTGGQDDLVTIWSLPERQIIARCPGHDSWVTAVAFDPWRCDERTYRFGSVGDDCKLLLWDFSVGMLHRPKGATARTRGSISSPSISLLRQRTESTSIVNRIRSDSNRTGSFVQPDTVDESEFLNHAVEPRARTAQLPPVMSKKIDDHPLSGVAFEQDCIITTCNEVVWEDPDADGHKHTAKRSPGYCQTKRRRNMTLGNQRSAGTRALLRELPAPVLAPLSTMKATAIIRAKVKPRTPLAAQVEDPAPVVRQIDGEERRLEDGSMANANGRGRSDTTNTTSSLWTTASSSSSIPAITLTESSYPYPRHDDIEEAASFPIEAPIEAEVVTANASLPGTGSSLGSTANGASASSVSFAGALPRRGPRKSHQPTDSASGSASSASASSAAPLAPPPPLPLSTGGERTAGVDPHQRDPRLITQIRPLLRLNRKHSPECSSGRHEPVSRTPLNQRPSSSPASSLANRHLHGLAPSKSQTMALKFLSAHTSHSGSSSSVKHFDIRLDNDYIVFRGNEDEAASAQLSGSLVLCLTEPMTIHHVDLTLSGILHMSWQTTSTSSMSGRRTTYKEKTFFEKNWTFRDPGKGKTEILQPDNYEWPFQCILEGSLPESVEGLKDAWIIYRLKAEISRKRGRDIVIRKPLRIVRTLDSNALELSHAMSVENIWPNKIEYSISIPNKAVAFGSFVQVDFKLISLLKGLVIGNVSTQVKEEQEFVVDPEWGISALNNGLTKMDRVIASDLYKVEPEKDEQIIDEVAEGYQFSRYLELPKSLNQCLQDCNVRGIKVRHKVKFNVQLHNPDGHISELRANLPVSFYISPSLPINENNDLVDQSPQAGRAAIANDLANAAPPVYGKHTLDVLYSDVDGYRTPGTALSTPGTPYLHSRHASQENLASLAAMANGNYVSPIALQSRLQDLRVGDSFIQDLRGNEDGEISNLSLPADRRSRRNSSSTTMPEDYFAPHSASAPSSYPRISPIDQGASPGGPSHTPSQPGSLMISRRTSEEEEDGHHSGTRTPFPQYDHMEDLARVPSYTTAVKTPAPRKQFDPSVSLPTYGAAVTDPSPPPLAEPPTAHLRTSPRLPGTITATANSPDSPVNGVPRTSISHRTVSSIQDDERRLRMLQLRGR</sequence>
<dbReference type="InterPro" id="IPR015943">
    <property type="entry name" value="WD40/YVTN_repeat-like_dom_sf"/>
</dbReference>
<evidence type="ECO:0000259" key="8">
    <source>
        <dbReference type="SMART" id="SM01017"/>
    </source>
</evidence>
<dbReference type="InterPro" id="IPR051362">
    <property type="entry name" value="WD_repeat_creC_regulators"/>
</dbReference>
<dbReference type="SUPFAM" id="SSF81296">
    <property type="entry name" value="E set domains"/>
    <property type="match status" value="1"/>
</dbReference>
<feature type="compositionally biased region" description="Polar residues" evidence="7">
    <location>
        <begin position="345"/>
        <end position="365"/>
    </location>
</feature>
<dbReference type="SMART" id="SM00320">
    <property type="entry name" value="WD40"/>
    <property type="match status" value="4"/>
</dbReference>
<dbReference type="GO" id="GO:0045013">
    <property type="term" value="P:carbon catabolite repression of transcription"/>
    <property type="evidence" value="ECO:0007669"/>
    <property type="project" value="TreeGrafter"/>
</dbReference>
<dbReference type="InterPro" id="IPR011022">
    <property type="entry name" value="Arrestin_C-like"/>
</dbReference>
<feature type="region of interest" description="Disordered" evidence="7">
    <location>
        <begin position="1573"/>
        <end position="1667"/>
    </location>
</feature>
<protein>
    <recommendedName>
        <fullName evidence="8">Arrestin C-terminal-like domain-containing protein</fullName>
    </recommendedName>
</protein>
<reference evidence="9 10" key="1">
    <citation type="submission" date="2016-03" db="EMBL/GenBank/DDBJ databases">
        <title>Draft genome sequence of the Fonsecaea monophora CBS 269.37.</title>
        <authorList>
            <person name="Bombassaro A."/>
            <person name="Vinicius W.A."/>
            <person name="De Hoog S."/>
            <person name="Sun J."/>
            <person name="Souza E.M."/>
            <person name="Raittz R.T."/>
            <person name="Costa F."/>
            <person name="Leao A.C."/>
            <person name="Tadra-Sfeir M.Z."/>
            <person name="Baura V."/>
            <person name="Balsanelli E."/>
            <person name="Pedrosa F.O."/>
            <person name="Moreno L.F."/>
            <person name="Steffens M.B."/>
            <person name="Xi L."/>
            <person name="Bocca A.L."/>
            <person name="Felipe M.S."/>
            <person name="Teixeira M."/>
            <person name="Telles Filho F.Q."/>
            <person name="Azevedo C.M."/>
            <person name="Gomes R."/>
            <person name="Vicente V.A."/>
        </authorList>
    </citation>
    <scope>NUCLEOTIDE SEQUENCE [LARGE SCALE GENOMIC DNA]</scope>
    <source>
        <strain evidence="9 10">CBS 269.37</strain>
    </source>
</reference>
<dbReference type="Proteomes" id="UP000077002">
    <property type="component" value="Unassembled WGS sequence"/>
</dbReference>
<dbReference type="PROSITE" id="PS50082">
    <property type="entry name" value="WD_REPEATS_2"/>
    <property type="match status" value="1"/>
</dbReference>
<organism evidence="9 10">
    <name type="scientific">Fonsecaea monophora</name>
    <dbReference type="NCBI Taxonomy" id="254056"/>
    <lineage>
        <taxon>Eukaryota</taxon>
        <taxon>Fungi</taxon>
        <taxon>Dikarya</taxon>
        <taxon>Ascomycota</taxon>
        <taxon>Pezizomycotina</taxon>
        <taxon>Eurotiomycetes</taxon>
        <taxon>Chaetothyriomycetidae</taxon>
        <taxon>Chaetothyriales</taxon>
        <taxon>Herpotrichiellaceae</taxon>
        <taxon>Fonsecaea</taxon>
    </lineage>
</organism>
<dbReference type="SUPFAM" id="SSF50978">
    <property type="entry name" value="WD40 repeat-like"/>
    <property type="match status" value="1"/>
</dbReference>
<dbReference type="GO" id="GO:0032153">
    <property type="term" value="C:cell division site"/>
    <property type="evidence" value="ECO:0007669"/>
    <property type="project" value="TreeGrafter"/>
</dbReference>
<evidence type="ECO:0000256" key="2">
    <source>
        <dbReference type="ARBA" id="ARBA00022737"/>
    </source>
</evidence>
<keyword evidence="10" id="KW-1185">Reference proteome</keyword>
<feature type="compositionally biased region" description="Polar residues" evidence="7">
    <location>
        <begin position="152"/>
        <end position="163"/>
    </location>
</feature>
<evidence type="ECO:0000256" key="1">
    <source>
        <dbReference type="ARBA" id="ARBA00022574"/>
    </source>
</evidence>
<feature type="compositionally biased region" description="Low complexity" evidence="7">
    <location>
        <begin position="1025"/>
        <end position="1040"/>
    </location>
</feature>
<feature type="region of interest" description="Disordered" evidence="7">
    <location>
        <begin position="909"/>
        <end position="943"/>
    </location>
</feature>
<dbReference type="Gene3D" id="2.130.10.10">
    <property type="entry name" value="YVTN repeat-like/Quinoprotein amine dehydrogenase"/>
    <property type="match status" value="1"/>
</dbReference>
<feature type="compositionally biased region" description="Low complexity" evidence="7">
    <location>
        <begin position="1606"/>
        <end position="1617"/>
    </location>
</feature>
<evidence type="ECO:0000256" key="6">
    <source>
        <dbReference type="PROSITE-ProRule" id="PRU00221"/>
    </source>
</evidence>
<feature type="compositionally biased region" description="Low complexity" evidence="7">
    <location>
        <begin position="927"/>
        <end position="943"/>
    </location>
</feature>
<gene>
    <name evidence="9" type="ORF">AYO21_08712</name>
</gene>
<feature type="region of interest" description="Disordered" evidence="7">
    <location>
        <begin position="1009"/>
        <end position="1112"/>
    </location>
</feature>
<feature type="domain" description="Arrestin C-terminal-like" evidence="8">
    <location>
        <begin position="1312"/>
        <end position="1465"/>
    </location>
</feature>